<proteinExistence type="predicted"/>
<protein>
    <submittedName>
        <fullName evidence="1">Uncharacterized protein</fullName>
    </submittedName>
</protein>
<evidence type="ECO:0000313" key="2">
    <source>
        <dbReference type="Proteomes" id="UP000271087"/>
    </source>
</evidence>
<dbReference type="Proteomes" id="UP000271087">
    <property type="component" value="Unassembled WGS sequence"/>
</dbReference>
<dbReference type="AlphaFoldDB" id="A0A3P6TVW6"/>
<organism evidence="1 2">
    <name type="scientific">Onchocerca ochengi</name>
    <name type="common">Filarial nematode worm</name>
    <dbReference type="NCBI Taxonomy" id="42157"/>
    <lineage>
        <taxon>Eukaryota</taxon>
        <taxon>Metazoa</taxon>
        <taxon>Ecdysozoa</taxon>
        <taxon>Nematoda</taxon>
        <taxon>Chromadorea</taxon>
        <taxon>Rhabditida</taxon>
        <taxon>Spirurina</taxon>
        <taxon>Spiruromorpha</taxon>
        <taxon>Filarioidea</taxon>
        <taxon>Onchocercidae</taxon>
        <taxon>Onchocerca</taxon>
    </lineage>
</organism>
<keyword evidence="2" id="KW-1185">Reference proteome</keyword>
<name>A0A3P6TVW6_ONCOC</name>
<accession>A0A3P6TVW6</accession>
<feature type="non-terminal residue" evidence="1">
    <location>
        <position position="293"/>
    </location>
</feature>
<sequence>MNELKNIFAENPFILFKLVAAFDATFCAVPLNPFEIPALPNAAPTNESILERPRLIGESDIKILFGTTEIRINKNTCSYEIRYFNFATNLTITEIRLNTSYHRIEIFIGINGFGINIIDRFNRKARTSNLMKDMNRRNIWNLVKENSQDTFSRRPTSRYRLDYDFNQQLLDVETVADAAELPPEKLSEILDEMVREESEKKNTMCGFRRLSTKLMNKMKSKHSGSSKISIIMNEKPEVPESVSSILKPTLSHHQSTTAPSEQPVFTVDEQLSVLSSSPIPVNREASSYRSSFR</sequence>
<gene>
    <name evidence="1" type="ORF">NOO_LOCUS7701</name>
</gene>
<reference evidence="1 2" key="1">
    <citation type="submission" date="2018-08" db="EMBL/GenBank/DDBJ databases">
        <authorList>
            <person name="Laetsch R D."/>
            <person name="Stevens L."/>
            <person name="Kumar S."/>
            <person name="Blaxter L. M."/>
        </authorList>
    </citation>
    <scope>NUCLEOTIDE SEQUENCE [LARGE SCALE GENOMIC DNA]</scope>
</reference>
<dbReference type="EMBL" id="UYRW01002865">
    <property type="protein sequence ID" value="VDK87013.1"/>
    <property type="molecule type" value="Genomic_DNA"/>
</dbReference>
<evidence type="ECO:0000313" key="1">
    <source>
        <dbReference type="EMBL" id="VDK87013.1"/>
    </source>
</evidence>